<proteinExistence type="predicted"/>
<reference evidence="1" key="2">
    <citation type="submission" date="2022-06" db="UniProtKB">
        <authorList>
            <consortium name="EnsemblMetazoa"/>
        </authorList>
    </citation>
    <scope>IDENTIFICATION</scope>
    <source>
        <strain evidence="1">PS312</strain>
    </source>
</reference>
<accession>A0A2A6BNI9</accession>
<gene>
    <name evidence="1" type="primary">WBGene00204153</name>
</gene>
<keyword evidence="2" id="KW-1185">Reference proteome</keyword>
<organism evidence="1 2">
    <name type="scientific">Pristionchus pacificus</name>
    <name type="common">Parasitic nematode worm</name>
    <dbReference type="NCBI Taxonomy" id="54126"/>
    <lineage>
        <taxon>Eukaryota</taxon>
        <taxon>Metazoa</taxon>
        <taxon>Ecdysozoa</taxon>
        <taxon>Nematoda</taxon>
        <taxon>Chromadorea</taxon>
        <taxon>Rhabditida</taxon>
        <taxon>Rhabditina</taxon>
        <taxon>Diplogasteromorpha</taxon>
        <taxon>Diplogasteroidea</taxon>
        <taxon>Neodiplogasteridae</taxon>
        <taxon>Pristionchus</taxon>
    </lineage>
</organism>
<sequence length="149" mass="16642">MAAFFNASISISSSAHARQTACPQALLLCRIRSFPSIDANTLETIFPIDIYSLPPFGYFGIKERTNDRSRFLVRVPADPLGARGAQRVSAWDEDAAATRHTREAHAAGAIRMRSHQSHRQRSFLNAYDASDKIVRQSGERQVSSHLDRE</sequence>
<evidence type="ECO:0000313" key="1">
    <source>
        <dbReference type="EnsemblMetazoa" id="PPA31288.1"/>
    </source>
</evidence>
<dbReference type="AlphaFoldDB" id="A0A2A6BNI9"/>
<dbReference type="EnsemblMetazoa" id="PPA31288.1">
    <property type="protein sequence ID" value="PPA31288.1"/>
    <property type="gene ID" value="WBGene00204153"/>
</dbReference>
<evidence type="ECO:0000313" key="2">
    <source>
        <dbReference type="Proteomes" id="UP000005239"/>
    </source>
</evidence>
<protein>
    <submittedName>
        <fullName evidence="1">Uncharacterized protein</fullName>
    </submittedName>
</protein>
<name>A0A2A6BNI9_PRIPA</name>
<dbReference type="Proteomes" id="UP000005239">
    <property type="component" value="Unassembled WGS sequence"/>
</dbReference>
<reference evidence="2" key="1">
    <citation type="journal article" date="2008" name="Nat. Genet.">
        <title>The Pristionchus pacificus genome provides a unique perspective on nematode lifestyle and parasitism.</title>
        <authorList>
            <person name="Dieterich C."/>
            <person name="Clifton S.W."/>
            <person name="Schuster L.N."/>
            <person name="Chinwalla A."/>
            <person name="Delehaunty K."/>
            <person name="Dinkelacker I."/>
            <person name="Fulton L."/>
            <person name="Fulton R."/>
            <person name="Godfrey J."/>
            <person name="Minx P."/>
            <person name="Mitreva M."/>
            <person name="Roeseler W."/>
            <person name="Tian H."/>
            <person name="Witte H."/>
            <person name="Yang S.P."/>
            <person name="Wilson R.K."/>
            <person name="Sommer R.J."/>
        </authorList>
    </citation>
    <scope>NUCLEOTIDE SEQUENCE [LARGE SCALE GENOMIC DNA]</scope>
    <source>
        <strain evidence="2">PS312</strain>
    </source>
</reference>
<accession>A0A8R1YP22</accession>